<sequence length="230" mass="25607">MWTVCQAAAALRLACLLGALEACLGEQDGVIASGLQSLKDEYGRLHAHHPVPTCCLGADCVTGSRRYAFVTTIRSADYMMGVRELSCSLKKTNPSVPLIILSGEGDQLQDYEAELQELGERRVIRDLSIPNSRDARYSRNWIKLKLWLWEDFGALVVIDADAIVLGDLTHLFQLPTDFAWATHNGRDGYEWARGGLLMIQPCSKTLNSMLQLLHAHKQLLLRKLLLSKTS</sequence>
<protein>
    <recommendedName>
        <fullName evidence="4">Hexosyltransferase</fullName>
    </recommendedName>
</protein>
<feature type="chain" id="PRO_5043740619" description="Hexosyltransferase" evidence="1">
    <location>
        <begin position="26"/>
        <end position="230"/>
    </location>
</feature>
<dbReference type="InterPro" id="IPR029044">
    <property type="entry name" value="Nucleotide-diphossugar_trans"/>
</dbReference>
<dbReference type="AlphaFoldDB" id="A0AAV1ILD6"/>
<feature type="signal peptide" evidence="1">
    <location>
        <begin position="1"/>
        <end position="25"/>
    </location>
</feature>
<dbReference type="PANTHER" id="PTHR11183">
    <property type="entry name" value="GLYCOGENIN SUBFAMILY MEMBER"/>
    <property type="match status" value="1"/>
</dbReference>
<proteinExistence type="predicted"/>
<dbReference type="EMBL" id="CAUYUE010000015">
    <property type="protein sequence ID" value="CAK0786748.1"/>
    <property type="molecule type" value="Genomic_DNA"/>
</dbReference>
<organism evidence="2 3">
    <name type="scientific">Coccomyxa viridis</name>
    <dbReference type="NCBI Taxonomy" id="1274662"/>
    <lineage>
        <taxon>Eukaryota</taxon>
        <taxon>Viridiplantae</taxon>
        <taxon>Chlorophyta</taxon>
        <taxon>core chlorophytes</taxon>
        <taxon>Trebouxiophyceae</taxon>
        <taxon>Trebouxiophyceae incertae sedis</taxon>
        <taxon>Coccomyxaceae</taxon>
        <taxon>Coccomyxa</taxon>
    </lineage>
</organism>
<comment type="caution">
    <text evidence="2">The sequence shown here is derived from an EMBL/GenBank/DDBJ whole genome shotgun (WGS) entry which is preliminary data.</text>
</comment>
<dbReference type="SUPFAM" id="SSF53448">
    <property type="entry name" value="Nucleotide-diphospho-sugar transferases"/>
    <property type="match status" value="1"/>
</dbReference>
<evidence type="ECO:0000313" key="3">
    <source>
        <dbReference type="Proteomes" id="UP001314263"/>
    </source>
</evidence>
<name>A0AAV1ILD6_9CHLO</name>
<evidence type="ECO:0008006" key="4">
    <source>
        <dbReference type="Google" id="ProtNLM"/>
    </source>
</evidence>
<evidence type="ECO:0000313" key="2">
    <source>
        <dbReference type="EMBL" id="CAK0786748.1"/>
    </source>
</evidence>
<dbReference type="Proteomes" id="UP001314263">
    <property type="component" value="Unassembled WGS sequence"/>
</dbReference>
<gene>
    <name evidence="2" type="ORF">CVIRNUC_009962</name>
</gene>
<reference evidence="2 3" key="1">
    <citation type="submission" date="2023-10" db="EMBL/GenBank/DDBJ databases">
        <authorList>
            <person name="Maclean D."/>
            <person name="Macfadyen A."/>
        </authorList>
    </citation>
    <scope>NUCLEOTIDE SEQUENCE [LARGE SCALE GENOMIC DNA]</scope>
</reference>
<accession>A0AAV1ILD6</accession>
<dbReference type="Gene3D" id="3.90.550.10">
    <property type="entry name" value="Spore Coat Polysaccharide Biosynthesis Protein SpsA, Chain A"/>
    <property type="match status" value="1"/>
</dbReference>
<keyword evidence="1" id="KW-0732">Signal</keyword>
<keyword evidence="3" id="KW-1185">Reference proteome</keyword>
<dbReference type="InterPro" id="IPR050587">
    <property type="entry name" value="GNT1/Glycosyltrans_8"/>
</dbReference>
<evidence type="ECO:0000256" key="1">
    <source>
        <dbReference type="SAM" id="SignalP"/>
    </source>
</evidence>